<dbReference type="Ensembl" id="ENSPKIT00000002659.1">
    <property type="protein sequence ID" value="ENSPKIP00000022007.1"/>
    <property type="gene ID" value="ENSPKIG00000006188.1"/>
</dbReference>
<feature type="signal peptide" evidence="1">
    <location>
        <begin position="1"/>
        <end position="19"/>
    </location>
</feature>
<reference evidence="2" key="2">
    <citation type="submission" date="2025-09" db="UniProtKB">
        <authorList>
            <consortium name="Ensembl"/>
        </authorList>
    </citation>
    <scope>IDENTIFICATION</scope>
</reference>
<feature type="chain" id="PRO_5017274222" evidence="1">
    <location>
        <begin position="20"/>
        <end position="156"/>
    </location>
</feature>
<name>A0A3B3RTZ1_9TELE</name>
<reference evidence="2" key="1">
    <citation type="submission" date="2025-08" db="UniProtKB">
        <authorList>
            <consortium name="Ensembl"/>
        </authorList>
    </citation>
    <scope>IDENTIFICATION</scope>
</reference>
<keyword evidence="1" id="KW-0732">Signal</keyword>
<dbReference type="AlphaFoldDB" id="A0A3B3RTZ1"/>
<evidence type="ECO:0000313" key="2">
    <source>
        <dbReference type="Ensembl" id="ENSPKIP00000022007.1"/>
    </source>
</evidence>
<evidence type="ECO:0000256" key="1">
    <source>
        <dbReference type="SAM" id="SignalP"/>
    </source>
</evidence>
<evidence type="ECO:0000313" key="3">
    <source>
        <dbReference type="Proteomes" id="UP000261540"/>
    </source>
</evidence>
<proteinExistence type="predicted"/>
<dbReference type="Proteomes" id="UP000261540">
    <property type="component" value="Unplaced"/>
</dbReference>
<accession>A0A3B3RTZ1</accession>
<sequence length="156" mass="17277">SAILWQVNFLALFMATVLPFLKHPPRVPWNEEKQSEEGLGIRRILPRALQRLGLSIPHNNFLPGCGESMPWSNFLHRCGETCSNFLPGLGESILCSNFLPGLGESILCSNFLPGLGESILCSNFLPGCGETCRHQDVSSRSVKSPKVREKKMVPLM</sequence>
<protein>
    <submittedName>
        <fullName evidence="2">Uncharacterized protein</fullName>
    </submittedName>
</protein>
<organism evidence="2 3">
    <name type="scientific">Paramormyrops kingsleyae</name>
    <dbReference type="NCBI Taxonomy" id="1676925"/>
    <lineage>
        <taxon>Eukaryota</taxon>
        <taxon>Metazoa</taxon>
        <taxon>Chordata</taxon>
        <taxon>Craniata</taxon>
        <taxon>Vertebrata</taxon>
        <taxon>Euteleostomi</taxon>
        <taxon>Actinopterygii</taxon>
        <taxon>Neopterygii</taxon>
        <taxon>Teleostei</taxon>
        <taxon>Osteoglossocephala</taxon>
        <taxon>Osteoglossomorpha</taxon>
        <taxon>Osteoglossiformes</taxon>
        <taxon>Mormyridae</taxon>
        <taxon>Paramormyrops</taxon>
    </lineage>
</organism>
<keyword evidence="3" id="KW-1185">Reference proteome</keyword>